<feature type="region of interest" description="Disordered" evidence="1">
    <location>
        <begin position="28"/>
        <end position="92"/>
    </location>
</feature>
<keyword evidence="2" id="KW-0732">Signal</keyword>
<dbReference type="EMBL" id="FCOA02000002">
    <property type="protein sequence ID" value="SAK45256.1"/>
    <property type="molecule type" value="Genomic_DNA"/>
</dbReference>
<evidence type="ECO:0000313" key="3">
    <source>
        <dbReference type="EMBL" id="SAK45256.1"/>
    </source>
</evidence>
<gene>
    <name evidence="3" type="ORF">AWB79_00963</name>
</gene>
<feature type="signal peptide" evidence="2">
    <location>
        <begin position="1"/>
        <end position="21"/>
    </location>
</feature>
<dbReference type="AlphaFoldDB" id="A0A157ZIE6"/>
<evidence type="ECO:0000256" key="2">
    <source>
        <dbReference type="SAM" id="SignalP"/>
    </source>
</evidence>
<accession>A0A157ZIE6</accession>
<reference evidence="3" key="1">
    <citation type="submission" date="2016-01" db="EMBL/GenBank/DDBJ databases">
        <authorList>
            <person name="Peeters C."/>
        </authorList>
    </citation>
    <scope>NUCLEOTIDE SEQUENCE</scope>
    <source>
        <strain evidence="3">LMG 29322</strain>
    </source>
</reference>
<evidence type="ECO:0000313" key="4">
    <source>
        <dbReference type="Proteomes" id="UP000054851"/>
    </source>
</evidence>
<dbReference type="OrthoDB" id="9134636at2"/>
<keyword evidence="4" id="KW-1185">Reference proteome</keyword>
<organism evidence="3 4">
    <name type="scientific">Caballeronia hypogeia</name>
    <dbReference type="NCBI Taxonomy" id="1777140"/>
    <lineage>
        <taxon>Bacteria</taxon>
        <taxon>Pseudomonadati</taxon>
        <taxon>Pseudomonadota</taxon>
        <taxon>Betaproteobacteria</taxon>
        <taxon>Burkholderiales</taxon>
        <taxon>Burkholderiaceae</taxon>
        <taxon>Caballeronia</taxon>
    </lineage>
</organism>
<feature type="compositionally biased region" description="Polar residues" evidence="1">
    <location>
        <begin position="66"/>
        <end position="85"/>
    </location>
</feature>
<dbReference type="RefSeq" id="WP_061166234.1">
    <property type="nucleotide sequence ID" value="NZ_FCOA02000002.1"/>
</dbReference>
<comment type="caution">
    <text evidence="3">The sequence shown here is derived from an EMBL/GenBank/DDBJ whole genome shotgun (WGS) entry which is preliminary data.</text>
</comment>
<proteinExistence type="predicted"/>
<protein>
    <recommendedName>
        <fullName evidence="5">Lipoprotein</fullName>
    </recommendedName>
</protein>
<sequence length="92" mass="9996">MKKILALMCAFAFMAPMLSFAQAVPLTRTESAQPAAQANHDGVSHQPDAYRPQTNLDHMDRDYGASTDSVVQSGWATQPSPQALGQSLFVHH</sequence>
<name>A0A157ZIE6_9BURK</name>
<evidence type="ECO:0000256" key="1">
    <source>
        <dbReference type="SAM" id="MobiDB-lite"/>
    </source>
</evidence>
<evidence type="ECO:0008006" key="5">
    <source>
        <dbReference type="Google" id="ProtNLM"/>
    </source>
</evidence>
<dbReference type="Proteomes" id="UP000054851">
    <property type="component" value="Unassembled WGS sequence"/>
</dbReference>
<feature type="chain" id="PRO_5007619345" description="Lipoprotein" evidence="2">
    <location>
        <begin position="22"/>
        <end position="92"/>
    </location>
</feature>